<evidence type="ECO:0000256" key="8">
    <source>
        <dbReference type="ARBA" id="ARBA00023012"/>
    </source>
</evidence>
<reference evidence="11" key="1">
    <citation type="submission" date="2021-01" db="EMBL/GenBank/DDBJ databases">
        <title>Whole genome shotgun sequence of Actinocatenispora rupis NBRC 107355.</title>
        <authorList>
            <person name="Komaki H."/>
            <person name="Tamura T."/>
        </authorList>
    </citation>
    <scope>NUCLEOTIDE SEQUENCE</scope>
    <source>
        <strain evidence="11">NBRC 107355</strain>
    </source>
</reference>
<keyword evidence="5" id="KW-0547">Nucleotide-binding</keyword>
<name>A0A8J3JJQ6_9ACTN</name>
<protein>
    <recommendedName>
        <fullName evidence="2">histidine kinase</fullName>
        <ecNumber evidence="2">2.7.13.3</ecNumber>
    </recommendedName>
</protein>
<feature type="transmembrane region" description="Helical" evidence="9">
    <location>
        <begin position="35"/>
        <end position="53"/>
    </location>
</feature>
<comment type="catalytic activity">
    <reaction evidence="1">
        <text>ATP + protein L-histidine = ADP + protein N-phospho-L-histidine.</text>
        <dbReference type="EC" id="2.7.13.3"/>
    </reaction>
</comment>
<dbReference type="EC" id="2.7.13.3" evidence="2"/>
<keyword evidence="9" id="KW-0472">Membrane</keyword>
<evidence type="ECO:0000259" key="10">
    <source>
        <dbReference type="SMART" id="SM00387"/>
    </source>
</evidence>
<evidence type="ECO:0000256" key="3">
    <source>
        <dbReference type="ARBA" id="ARBA00022553"/>
    </source>
</evidence>
<organism evidence="11 12">
    <name type="scientific">Actinocatenispora rupis</name>
    <dbReference type="NCBI Taxonomy" id="519421"/>
    <lineage>
        <taxon>Bacteria</taxon>
        <taxon>Bacillati</taxon>
        <taxon>Actinomycetota</taxon>
        <taxon>Actinomycetes</taxon>
        <taxon>Micromonosporales</taxon>
        <taxon>Micromonosporaceae</taxon>
        <taxon>Actinocatenispora</taxon>
    </lineage>
</organism>
<feature type="transmembrane region" description="Helical" evidence="9">
    <location>
        <begin position="108"/>
        <end position="127"/>
    </location>
</feature>
<dbReference type="AlphaFoldDB" id="A0A8J3JJQ6"/>
<feature type="transmembrane region" description="Helical" evidence="9">
    <location>
        <begin position="133"/>
        <end position="152"/>
    </location>
</feature>
<evidence type="ECO:0000256" key="1">
    <source>
        <dbReference type="ARBA" id="ARBA00000085"/>
    </source>
</evidence>
<feature type="transmembrane region" description="Helical" evidence="9">
    <location>
        <begin position="85"/>
        <end position="101"/>
    </location>
</feature>
<dbReference type="Proteomes" id="UP000612808">
    <property type="component" value="Unassembled WGS sequence"/>
</dbReference>
<feature type="transmembrane region" description="Helical" evidence="9">
    <location>
        <begin position="60"/>
        <end position="79"/>
    </location>
</feature>
<evidence type="ECO:0000256" key="7">
    <source>
        <dbReference type="ARBA" id="ARBA00022840"/>
    </source>
</evidence>
<dbReference type="Pfam" id="PF07730">
    <property type="entry name" value="HisKA_3"/>
    <property type="match status" value="1"/>
</dbReference>
<comment type="caution">
    <text evidence="11">The sequence shown here is derived from an EMBL/GenBank/DDBJ whole genome shotgun (WGS) entry which is preliminary data.</text>
</comment>
<dbReference type="PANTHER" id="PTHR24421">
    <property type="entry name" value="NITRATE/NITRITE SENSOR PROTEIN NARX-RELATED"/>
    <property type="match status" value="1"/>
</dbReference>
<dbReference type="GO" id="GO:0016020">
    <property type="term" value="C:membrane"/>
    <property type="evidence" value="ECO:0007669"/>
    <property type="project" value="InterPro"/>
</dbReference>
<evidence type="ECO:0000313" key="12">
    <source>
        <dbReference type="Proteomes" id="UP000612808"/>
    </source>
</evidence>
<keyword evidence="9" id="KW-0812">Transmembrane</keyword>
<keyword evidence="12" id="KW-1185">Reference proteome</keyword>
<dbReference type="PANTHER" id="PTHR24421:SF10">
    <property type="entry name" value="NITRATE_NITRITE SENSOR PROTEIN NARQ"/>
    <property type="match status" value="1"/>
</dbReference>
<evidence type="ECO:0000256" key="2">
    <source>
        <dbReference type="ARBA" id="ARBA00012438"/>
    </source>
</evidence>
<dbReference type="SMART" id="SM00387">
    <property type="entry name" value="HATPase_c"/>
    <property type="match status" value="1"/>
</dbReference>
<sequence length="367" mass="37775">MERFRRYAGDVALAVAVAAMLAVQAVRIADSWGGTYWVVDVVAGAAVCGTVLLRRRGPASTVLGLAVAAATVGAAAYAGLPREPSPAMALSLAVLAAAAVLRRPVRPALGTAGAAVAIIAASWLTGLASGSTAVPAIGALLLGVALAVALPLRLLAARRRATADAVRREERLELARELHDVVAHHVTGIVVTAQAAHIAARRDPALVDDALTDIETAGAEALTAIRRVVGLLRDAADAPSARTEDLRELVTRFAERGPTVRLTLPDGEPDAATSATVYRIVQEALTNVARHAPRATAVTVTVTRDRRGLTVEVTDDAAPARTRRHPGGYGLVGMRERVEALGGTLSAGPRTGAGWSVVATLPAQDPA</sequence>
<keyword evidence="4" id="KW-0808">Transferase</keyword>
<gene>
    <name evidence="11" type="ORF">Aru02nite_70770</name>
</gene>
<dbReference type="InterPro" id="IPR036890">
    <property type="entry name" value="HATPase_C_sf"/>
</dbReference>
<dbReference type="InterPro" id="IPR050482">
    <property type="entry name" value="Sensor_HK_TwoCompSys"/>
</dbReference>
<dbReference type="GO" id="GO:0000155">
    <property type="term" value="F:phosphorelay sensor kinase activity"/>
    <property type="evidence" value="ECO:0007669"/>
    <property type="project" value="InterPro"/>
</dbReference>
<keyword evidence="9" id="KW-1133">Transmembrane helix</keyword>
<keyword evidence="8" id="KW-0902">Two-component regulatory system</keyword>
<feature type="domain" description="Histidine kinase/HSP90-like ATPase" evidence="10">
    <location>
        <begin position="272"/>
        <end position="365"/>
    </location>
</feature>
<keyword evidence="6" id="KW-0418">Kinase</keyword>
<dbReference type="Gene3D" id="1.20.5.1930">
    <property type="match status" value="1"/>
</dbReference>
<evidence type="ECO:0000256" key="4">
    <source>
        <dbReference type="ARBA" id="ARBA00022679"/>
    </source>
</evidence>
<dbReference type="GO" id="GO:0005524">
    <property type="term" value="F:ATP binding"/>
    <property type="evidence" value="ECO:0007669"/>
    <property type="project" value="UniProtKB-KW"/>
</dbReference>
<evidence type="ECO:0000256" key="5">
    <source>
        <dbReference type="ARBA" id="ARBA00022741"/>
    </source>
</evidence>
<dbReference type="InterPro" id="IPR011712">
    <property type="entry name" value="Sig_transdc_His_kin_sub3_dim/P"/>
</dbReference>
<dbReference type="Pfam" id="PF02518">
    <property type="entry name" value="HATPase_c"/>
    <property type="match status" value="1"/>
</dbReference>
<dbReference type="Gene3D" id="3.30.565.10">
    <property type="entry name" value="Histidine kinase-like ATPase, C-terminal domain"/>
    <property type="match status" value="1"/>
</dbReference>
<dbReference type="GO" id="GO:0046983">
    <property type="term" value="F:protein dimerization activity"/>
    <property type="evidence" value="ECO:0007669"/>
    <property type="project" value="InterPro"/>
</dbReference>
<accession>A0A8J3JJQ6</accession>
<proteinExistence type="predicted"/>
<evidence type="ECO:0000256" key="6">
    <source>
        <dbReference type="ARBA" id="ARBA00022777"/>
    </source>
</evidence>
<dbReference type="InterPro" id="IPR003594">
    <property type="entry name" value="HATPase_dom"/>
</dbReference>
<keyword evidence="3" id="KW-0597">Phosphoprotein</keyword>
<dbReference type="SUPFAM" id="SSF55874">
    <property type="entry name" value="ATPase domain of HSP90 chaperone/DNA topoisomerase II/histidine kinase"/>
    <property type="match status" value="1"/>
</dbReference>
<evidence type="ECO:0000256" key="9">
    <source>
        <dbReference type="SAM" id="Phobius"/>
    </source>
</evidence>
<dbReference type="CDD" id="cd16917">
    <property type="entry name" value="HATPase_UhpB-NarQ-NarX-like"/>
    <property type="match status" value="1"/>
</dbReference>
<dbReference type="RefSeq" id="WP_239077156.1">
    <property type="nucleotide sequence ID" value="NZ_BAAAZM010000029.1"/>
</dbReference>
<evidence type="ECO:0000313" key="11">
    <source>
        <dbReference type="EMBL" id="GID16188.1"/>
    </source>
</evidence>
<dbReference type="EMBL" id="BOMB01000054">
    <property type="protein sequence ID" value="GID16188.1"/>
    <property type="molecule type" value="Genomic_DNA"/>
</dbReference>
<keyword evidence="7" id="KW-0067">ATP-binding</keyword>